<dbReference type="EMBL" id="LQIR01000023">
    <property type="protein sequence ID" value="KUI14413.1"/>
    <property type="molecule type" value="Genomic_DNA"/>
</dbReference>
<dbReference type="RefSeq" id="WP_064396834.1">
    <property type="nucleotide sequence ID" value="NZ_LQIR01000023.1"/>
</dbReference>
<reference evidence="1 2" key="1">
    <citation type="submission" date="2016-01" db="EMBL/GenBank/DDBJ databases">
        <authorList>
            <consortium name="TB Trials Study Group"/>
            <person name="Sutton G."/>
            <person name="Brinkac L."/>
            <person name="Sanka R."/>
            <person name="Adams M."/>
            <person name="Lau E.L."/>
            <person name="Macaden R."/>
            <person name="Grewal H.M.S."/>
        </authorList>
    </citation>
    <scope>NUCLEOTIDE SEQUENCE [LARGE SCALE GENOMIC DNA]</scope>
    <source>
        <strain evidence="1 2">IS-1744</strain>
    </source>
</reference>
<dbReference type="GeneID" id="27919925"/>
<keyword evidence="2" id="KW-1185">Reference proteome</keyword>
<accession>A0A117JJG9</accession>
<gene>
    <name evidence="1" type="ORF">AU192_14330</name>
</gene>
<comment type="caution">
    <text evidence="1">The sequence shown here is derived from an EMBL/GenBank/DDBJ whole genome shotgun (WGS) entry which is preliminary data.</text>
</comment>
<dbReference type="Proteomes" id="UP000053707">
    <property type="component" value="Unassembled WGS sequence"/>
</dbReference>
<organism evidence="1 2">
    <name type="scientific">Mycobacterium lehmannii</name>
    <dbReference type="NCBI Taxonomy" id="2048550"/>
    <lineage>
        <taxon>Bacteria</taxon>
        <taxon>Bacillati</taxon>
        <taxon>Actinomycetota</taxon>
        <taxon>Actinomycetes</taxon>
        <taxon>Mycobacteriales</taxon>
        <taxon>Mycobacteriaceae</taxon>
        <taxon>Mycobacterium</taxon>
    </lineage>
</organism>
<dbReference type="AlphaFoldDB" id="A0A117JJG9"/>
<name>A0A117JJG9_9MYCO</name>
<sequence length="159" mass="18054">MKLGLALRELHRSELRLARSLDAIAARHHADHGIHHVANDLTVWSREHVELIAQIGPHYGVRLRARPRTKAVTETAQQWVSDRLGRRPEPALLLLADLRRLHRLAAGVSLDWELLAQGAQAAKDERLLELTQRCHPQALRQMRWANAMLKELSPQALAN</sequence>
<proteinExistence type="predicted"/>
<evidence type="ECO:0000313" key="2">
    <source>
        <dbReference type="Proteomes" id="UP000053707"/>
    </source>
</evidence>
<protein>
    <submittedName>
        <fullName evidence="1">Uncharacterized protein</fullName>
    </submittedName>
</protein>
<evidence type="ECO:0000313" key="1">
    <source>
        <dbReference type="EMBL" id="KUI14413.1"/>
    </source>
</evidence>